<sequence>MSTHATPHRAEPGGAATPGGRTEYTTTFALFAAVLMLLAGACGVLTGIASIVQDQVVVRTPQYTYMLDLTTWGWIHLVLAVLLGAAGAGVLWGASWARALGITAAALNIVAHFAFLPHFPIWGLMLIALNVIVIWALVPYRGEKA</sequence>
<feature type="transmembrane region" description="Helical" evidence="1">
    <location>
        <begin position="121"/>
        <end position="140"/>
    </location>
</feature>
<dbReference type="Proteomes" id="UP001143463">
    <property type="component" value="Unassembled WGS sequence"/>
</dbReference>
<evidence type="ECO:0000313" key="3">
    <source>
        <dbReference type="EMBL" id="GLL12628.1"/>
    </source>
</evidence>
<accession>A0A9W6NXD7</accession>
<dbReference type="InterPro" id="IPR055568">
    <property type="entry name" value="DUF7144"/>
</dbReference>
<evidence type="ECO:0000313" key="4">
    <source>
        <dbReference type="Proteomes" id="UP001143463"/>
    </source>
</evidence>
<feature type="domain" description="DUF7144" evidence="2">
    <location>
        <begin position="29"/>
        <end position="140"/>
    </location>
</feature>
<dbReference type="EMBL" id="BSFQ01000015">
    <property type="protein sequence ID" value="GLL12628.1"/>
    <property type="molecule type" value="Genomic_DNA"/>
</dbReference>
<keyword evidence="1" id="KW-0812">Transmembrane</keyword>
<evidence type="ECO:0000259" key="2">
    <source>
        <dbReference type="Pfam" id="PF23636"/>
    </source>
</evidence>
<keyword evidence="1" id="KW-1133">Transmembrane helix</keyword>
<dbReference type="Pfam" id="PF23636">
    <property type="entry name" value="DUF7144"/>
    <property type="match status" value="1"/>
</dbReference>
<dbReference type="RefSeq" id="WP_037047774.1">
    <property type="nucleotide sequence ID" value="NZ_BAAAUZ010000073.1"/>
</dbReference>
<feature type="transmembrane region" description="Helical" evidence="1">
    <location>
        <begin position="28"/>
        <end position="52"/>
    </location>
</feature>
<gene>
    <name evidence="3" type="ORF">GCM10017577_37690</name>
</gene>
<proteinExistence type="predicted"/>
<reference evidence="3" key="1">
    <citation type="journal article" date="2014" name="Int. J. Syst. Evol. Microbiol.">
        <title>Complete genome sequence of Corynebacterium casei LMG S-19264T (=DSM 44701T), isolated from a smear-ripened cheese.</title>
        <authorList>
            <consortium name="US DOE Joint Genome Institute (JGI-PGF)"/>
            <person name="Walter F."/>
            <person name="Albersmeier A."/>
            <person name="Kalinowski J."/>
            <person name="Ruckert C."/>
        </authorList>
    </citation>
    <scope>NUCLEOTIDE SEQUENCE</scope>
    <source>
        <strain evidence="3">VKM Ac-1069</strain>
    </source>
</reference>
<dbReference type="AlphaFoldDB" id="A0A9W6NXD7"/>
<protein>
    <recommendedName>
        <fullName evidence="2">DUF7144 domain-containing protein</fullName>
    </recommendedName>
</protein>
<evidence type="ECO:0000256" key="1">
    <source>
        <dbReference type="SAM" id="Phobius"/>
    </source>
</evidence>
<reference evidence="3" key="2">
    <citation type="submission" date="2023-01" db="EMBL/GenBank/DDBJ databases">
        <authorList>
            <person name="Sun Q."/>
            <person name="Evtushenko L."/>
        </authorList>
    </citation>
    <scope>NUCLEOTIDE SEQUENCE</scope>
    <source>
        <strain evidence="3">VKM Ac-1069</strain>
    </source>
</reference>
<organism evidence="3 4">
    <name type="scientific">Pseudonocardia halophobica</name>
    <dbReference type="NCBI Taxonomy" id="29401"/>
    <lineage>
        <taxon>Bacteria</taxon>
        <taxon>Bacillati</taxon>
        <taxon>Actinomycetota</taxon>
        <taxon>Actinomycetes</taxon>
        <taxon>Pseudonocardiales</taxon>
        <taxon>Pseudonocardiaceae</taxon>
        <taxon>Pseudonocardia</taxon>
    </lineage>
</organism>
<name>A0A9W6NXD7_9PSEU</name>
<keyword evidence="1" id="KW-0472">Membrane</keyword>
<feature type="transmembrane region" description="Helical" evidence="1">
    <location>
        <begin position="72"/>
        <end position="92"/>
    </location>
</feature>
<keyword evidence="4" id="KW-1185">Reference proteome</keyword>
<comment type="caution">
    <text evidence="3">The sequence shown here is derived from an EMBL/GenBank/DDBJ whole genome shotgun (WGS) entry which is preliminary data.</text>
</comment>
<feature type="transmembrane region" description="Helical" evidence="1">
    <location>
        <begin position="99"/>
        <end position="115"/>
    </location>
</feature>